<dbReference type="PROSITE" id="PS00509">
    <property type="entry name" value="RAS_GTPASE_ACTIV_1"/>
    <property type="match status" value="1"/>
</dbReference>
<dbReference type="SUPFAM" id="SSF49562">
    <property type="entry name" value="C2 domain (Calcium/lipid-binding domain, CaLB)"/>
    <property type="match status" value="1"/>
</dbReference>
<dbReference type="SUPFAM" id="SSF48350">
    <property type="entry name" value="GTPase activation domain, GAP"/>
    <property type="match status" value="1"/>
</dbReference>
<feature type="region of interest" description="Disordered" evidence="3">
    <location>
        <begin position="805"/>
        <end position="830"/>
    </location>
</feature>
<dbReference type="SMART" id="SM00239">
    <property type="entry name" value="C2"/>
    <property type="match status" value="1"/>
</dbReference>
<dbReference type="PROSITE" id="PS50004">
    <property type="entry name" value="C2"/>
    <property type="match status" value="1"/>
</dbReference>
<dbReference type="PANTHER" id="PTHR10194:SF60">
    <property type="entry name" value="RAS GTPASE-ACTIVATING PROTEIN RASKOL"/>
    <property type="match status" value="1"/>
</dbReference>
<dbReference type="OrthoDB" id="5572587at2759"/>
<evidence type="ECO:0000313" key="6">
    <source>
        <dbReference type="EMBL" id="TKR72554.1"/>
    </source>
</evidence>
<keyword evidence="7" id="KW-1185">Reference proteome</keyword>
<protein>
    <submittedName>
        <fullName evidence="6">Uncharacterized protein</fullName>
    </submittedName>
</protein>
<dbReference type="Proteomes" id="UP000298663">
    <property type="component" value="Unassembled WGS sequence"/>
</dbReference>
<dbReference type="PROSITE" id="PS50018">
    <property type="entry name" value="RAS_GTPASE_ACTIV_2"/>
    <property type="match status" value="1"/>
</dbReference>
<feature type="region of interest" description="Disordered" evidence="3">
    <location>
        <begin position="740"/>
        <end position="792"/>
    </location>
</feature>
<dbReference type="AlphaFoldDB" id="A0A4U5MSB4"/>
<proteinExistence type="predicted"/>
<keyword evidence="2" id="KW-0175">Coiled coil</keyword>
<dbReference type="Pfam" id="PF00168">
    <property type="entry name" value="C2"/>
    <property type="match status" value="1"/>
</dbReference>
<evidence type="ECO:0000313" key="7">
    <source>
        <dbReference type="Proteomes" id="UP000298663"/>
    </source>
</evidence>
<organism evidence="6 7">
    <name type="scientific">Steinernema carpocapsae</name>
    <name type="common">Entomopathogenic nematode</name>
    <dbReference type="NCBI Taxonomy" id="34508"/>
    <lineage>
        <taxon>Eukaryota</taxon>
        <taxon>Metazoa</taxon>
        <taxon>Ecdysozoa</taxon>
        <taxon>Nematoda</taxon>
        <taxon>Chromadorea</taxon>
        <taxon>Rhabditida</taxon>
        <taxon>Tylenchina</taxon>
        <taxon>Panagrolaimomorpha</taxon>
        <taxon>Strongyloidoidea</taxon>
        <taxon>Steinernematidae</taxon>
        <taxon>Steinernema</taxon>
    </lineage>
</organism>
<feature type="coiled-coil region" evidence="2">
    <location>
        <begin position="917"/>
        <end position="944"/>
    </location>
</feature>
<comment type="caution">
    <text evidence="6">The sequence shown here is derived from an EMBL/GenBank/DDBJ whole genome shotgun (WGS) entry which is preliminary data.</text>
</comment>
<dbReference type="InterPro" id="IPR008936">
    <property type="entry name" value="Rho_GTPase_activation_prot"/>
</dbReference>
<feature type="compositionally biased region" description="Low complexity" evidence="3">
    <location>
        <begin position="806"/>
        <end position="826"/>
    </location>
</feature>
<evidence type="ECO:0000256" key="3">
    <source>
        <dbReference type="SAM" id="MobiDB-lite"/>
    </source>
</evidence>
<feature type="domain" description="C2" evidence="4">
    <location>
        <begin position="155"/>
        <end position="275"/>
    </location>
</feature>
<dbReference type="InterPro" id="IPR057606">
    <property type="entry name" value="SynGAP1-like_PH"/>
</dbReference>
<dbReference type="Pfam" id="PF00616">
    <property type="entry name" value="RasGAP"/>
    <property type="match status" value="2"/>
</dbReference>
<dbReference type="InterPro" id="IPR039360">
    <property type="entry name" value="Ras_GTPase"/>
</dbReference>
<dbReference type="CDD" id="cd04013">
    <property type="entry name" value="C2_SynGAP_like"/>
    <property type="match status" value="1"/>
</dbReference>
<feature type="compositionally biased region" description="Polar residues" evidence="3">
    <location>
        <begin position="883"/>
        <end position="895"/>
    </location>
</feature>
<keyword evidence="1" id="KW-0343">GTPase activation</keyword>
<evidence type="ECO:0000259" key="4">
    <source>
        <dbReference type="PROSITE" id="PS50004"/>
    </source>
</evidence>
<dbReference type="PANTHER" id="PTHR10194">
    <property type="entry name" value="RAS GTPASE-ACTIVATING PROTEINS"/>
    <property type="match status" value="1"/>
</dbReference>
<evidence type="ECO:0000256" key="1">
    <source>
        <dbReference type="ARBA" id="ARBA00022468"/>
    </source>
</evidence>
<evidence type="ECO:0000256" key="2">
    <source>
        <dbReference type="SAM" id="Coils"/>
    </source>
</evidence>
<name>A0A4U5MSB4_STECR</name>
<dbReference type="STRING" id="34508.A0A4U5MSB4"/>
<sequence length="970" mass="109075">MHVDEEKPDCFNLREAFGTAPSADEVLEEVEEDHLSIVNASGLAEMRILCGYVSDAESTTSRPDASHNSTDVENLLPLRSTASAYYGNPFERANLRSSRSHESLLSYSTTSHMIDLGSEETKLHPVHPSVLDVPNCFKVANTYYACRTPQERARWIENLRRAMTPDRDYRVRTEQSLQIWILEAKGIPSKRKYFCEISLDNTLSGRTSSKYRNDMCFWGQYFEWSPIDPKKTICINLYREVDPKKKKEKDRYSLIGYVQIPTVQVNARHPVERWYTVTSSTDSTSNRLSSAIGGSKSNQEQPAIRVKARYQTVQVLPIVAYDDLVRFVHANYLPMCRALEPILGVKAKEDIATSLVRILHKPRLVKDFLCDLVMAEVDQLDNDHLMFRGNSLATKAMEAYMKLVGDEYLQNTLGAFVRTVLESEESCEVDRTKLGNASNGTLERNRHHLVMLVEGAWRRIHASANSFPPELGEVFERLRNRLISNGKAELADNLISSSIFLRFLCAAIMNPSLFNLVSEYPSEQATRKLTLIAKILQTLANFSEFGGKEHYMEFMNDFVKREWKNMANFLKGICRCSTVPIGYSNTVFETIDMGKELSLLHSYLTEVWTSQMHEKAVQKDPDLEGVKKILLDISYKKEKPETMNIRQQMSNSPHSDYENGPKYRMSRSIPASSLNTSDDYVTNNALLSDNIAITKAGLSVQQHRNLLRGRHSNFYGSTEYLTNNRSPYVRREFPIYDEVAPPKNSNSLSSCSNTSTDPADDDDSDSEPTHLHPPRKNHKRRPPLSAFKDTPPNRVIASGALVAAPSSGYQSQNHSSSSTSSSPVENSDPRSALAIHNPMYTAPPVANPSTSVGLLTVGARPCYVDVGNDSCSTSESSVSKSSLPRTNPHARQNLSRPLPATPKIVVAPTLVDVSPSLTKEELIIEKQRRQILDLQRENEELRRLFQSAPAIPRSESHKMISQLAVKGSTC</sequence>
<dbReference type="EMBL" id="AZBU02000006">
    <property type="protein sequence ID" value="TKR72554.1"/>
    <property type="molecule type" value="Genomic_DNA"/>
</dbReference>
<dbReference type="GO" id="GO:0005096">
    <property type="term" value="F:GTPase activator activity"/>
    <property type="evidence" value="ECO:0007669"/>
    <property type="project" value="UniProtKB-KW"/>
</dbReference>
<feature type="compositionally biased region" description="Low complexity" evidence="3">
    <location>
        <begin position="870"/>
        <end position="882"/>
    </location>
</feature>
<feature type="region of interest" description="Disordered" evidence="3">
    <location>
        <begin position="869"/>
        <end position="896"/>
    </location>
</feature>
<reference evidence="6 7" key="2">
    <citation type="journal article" date="2019" name="G3 (Bethesda)">
        <title>Hybrid Assembly of the Genome of the Entomopathogenic Nematode Steinernema carpocapsae Identifies the X-Chromosome.</title>
        <authorList>
            <person name="Serra L."/>
            <person name="Macchietto M."/>
            <person name="Macias-Munoz A."/>
            <person name="McGill C.J."/>
            <person name="Rodriguez I.M."/>
            <person name="Rodriguez B."/>
            <person name="Murad R."/>
            <person name="Mortazavi A."/>
        </authorList>
    </citation>
    <scope>NUCLEOTIDE SEQUENCE [LARGE SCALE GENOMIC DNA]</scope>
    <source>
        <strain evidence="6 7">ALL</strain>
    </source>
</reference>
<dbReference type="Gene3D" id="1.10.506.10">
    <property type="entry name" value="GTPase Activation - p120gap, domain 1"/>
    <property type="match status" value="2"/>
</dbReference>
<accession>A0A4U5MSB4</accession>
<dbReference type="InterPro" id="IPR001936">
    <property type="entry name" value="RasGAP_dom"/>
</dbReference>
<feature type="domain" description="Ras-GAP" evidence="5">
    <location>
        <begin position="347"/>
        <end position="541"/>
    </location>
</feature>
<dbReference type="InterPro" id="IPR035892">
    <property type="entry name" value="C2_domain_sf"/>
</dbReference>
<feature type="compositionally biased region" description="Basic residues" evidence="3">
    <location>
        <begin position="772"/>
        <end position="782"/>
    </location>
</feature>
<dbReference type="Gene3D" id="2.60.40.150">
    <property type="entry name" value="C2 domain"/>
    <property type="match status" value="1"/>
</dbReference>
<dbReference type="InterPro" id="IPR023152">
    <property type="entry name" value="RasGAP_CS"/>
</dbReference>
<dbReference type="SMART" id="SM00323">
    <property type="entry name" value="RasGAP"/>
    <property type="match status" value="1"/>
</dbReference>
<feature type="compositionally biased region" description="Low complexity" evidence="3">
    <location>
        <begin position="744"/>
        <end position="757"/>
    </location>
</feature>
<evidence type="ECO:0000259" key="5">
    <source>
        <dbReference type="PROSITE" id="PS50018"/>
    </source>
</evidence>
<gene>
    <name evidence="6" type="ORF">L596_019983</name>
</gene>
<dbReference type="Pfam" id="PF25321">
    <property type="entry name" value="PH_RASGAP"/>
    <property type="match status" value="1"/>
</dbReference>
<reference evidence="6 7" key="1">
    <citation type="journal article" date="2015" name="Genome Biol.">
        <title>Comparative genomics of Steinernema reveals deeply conserved gene regulatory networks.</title>
        <authorList>
            <person name="Dillman A.R."/>
            <person name="Macchietto M."/>
            <person name="Porter C.F."/>
            <person name="Rogers A."/>
            <person name="Williams B."/>
            <person name="Antoshechkin I."/>
            <person name="Lee M.M."/>
            <person name="Goodwin Z."/>
            <person name="Lu X."/>
            <person name="Lewis E.E."/>
            <person name="Goodrich-Blair H."/>
            <person name="Stock S.P."/>
            <person name="Adams B.J."/>
            <person name="Sternberg P.W."/>
            <person name="Mortazavi A."/>
        </authorList>
    </citation>
    <scope>NUCLEOTIDE SEQUENCE [LARGE SCALE GENOMIC DNA]</scope>
    <source>
        <strain evidence="6 7">ALL</strain>
    </source>
</reference>
<dbReference type="InterPro" id="IPR000008">
    <property type="entry name" value="C2_dom"/>
</dbReference>
<dbReference type="CDD" id="cd05136">
    <property type="entry name" value="RasGAP_DAB2IP"/>
    <property type="match status" value="1"/>
</dbReference>